<feature type="compositionally biased region" description="Basic and acidic residues" evidence="1">
    <location>
        <begin position="279"/>
        <end position="291"/>
    </location>
</feature>
<dbReference type="GO" id="GO:0005730">
    <property type="term" value="C:nucleolus"/>
    <property type="evidence" value="ECO:0007669"/>
    <property type="project" value="InterPro"/>
</dbReference>
<name>A0A835LTW3_9MAGN</name>
<comment type="caution">
    <text evidence="3">The sequence shown here is derived from an EMBL/GenBank/DDBJ whole genome shotgun (WGS) entry which is preliminary data.</text>
</comment>
<protein>
    <recommendedName>
        <fullName evidence="2">Srp40 C-terminal domain-containing protein</fullName>
    </recommendedName>
</protein>
<dbReference type="AlphaFoldDB" id="A0A835LTW3"/>
<dbReference type="PROSITE" id="PS50896">
    <property type="entry name" value="LISH"/>
    <property type="match status" value="1"/>
</dbReference>
<dbReference type="Pfam" id="PF05022">
    <property type="entry name" value="SRP40_C"/>
    <property type="match status" value="1"/>
</dbReference>
<feature type="region of interest" description="Disordered" evidence="1">
    <location>
        <begin position="242"/>
        <end position="309"/>
    </location>
</feature>
<feature type="region of interest" description="Disordered" evidence="1">
    <location>
        <begin position="322"/>
        <end position="437"/>
    </location>
</feature>
<accession>A0A835LTW3</accession>
<evidence type="ECO:0000313" key="4">
    <source>
        <dbReference type="Proteomes" id="UP000631114"/>
    </source>
</evidence>
<feature type="compositionally biased region" description="Basic and acidic residues" evidence="1">
    <location>
        <begin position="325"/>
        <end position="386"/>
    </location>
</feature>
<evidence type="ECO:0000313" key="3">
    <source>
        <dbReference type="EMBL" id="KAF9604717.1"/>
    </source>
</evidence>
<dbReference type="InterPro" id="IPR006594">
    <property type="entry name" value="LisH"/>
</dbReference>
<feature type="domain" description="Srp40 C-terminal" evidence="2">
    <location>
        <begin position="434"/>
        <end position="479"/>
    </location>
</feature>
<keyword evidence="4" id="KW-1185">Reference proteome</keyword>
<dbReference type="InterPro" id="IPR039191">
    <property type="entry name" value="Nopp140-like"/>
</dbReference>
<feature type="compositionally biased region" description="Basic and acidic residues" evidence="1">
    <location>
        <begin position="395"/>
        <end position="410"/>
    </location>
</feature>
<feature type="compositionally biased region" description="Basic residues" evidence="1">
    <location>
        <begin position="259"/>
        <end position="269"/>
    </location>
</feature>
<organism evidence="3 4">
    <name type="scientific">Coptis chinensis</name>
    <dbReference type="NCBI Taxonomy" id="261450"/>
    <lineage>
        <taxon>Eukaryota</taxon>
        <taxon>Viridiplantae</taxon>
        <taxon>Streptophyta</taxon>
        <taxon>Embryophyta</taxon>
        <taxon>Tracheophyta</taxon>
        <taxon>Spermatophyta</taxon>
        <taxon>Magnoliopsida</taxon>
        <taxon>Ranunculales</taxon>
        <taxon>Ranunculaceae</taxon>
        <taxon>Coptidoideae</taxon>
        <taxon>Coptis</taxon>
    </lineage>
</organism>
<dbReference type="PANTHER" id="PTHR23216">
    <property type="entry name" value="NUCLEOLAR AND COILED-BODY PHOSPHOPROTEIN 1"/>
    <property type="match status" value="1"/>
</dbReference>
<dbReference type="EMBL" id="JADFTS010000005">
    <property type="protein sequence ID" value="KAF9604717.1"/>
    <property type="molecule type" value="Genomic_DNA"/>
</dbReference>
<feature type="compositionally biased region" description="Polar residues" evidence="1">
    <location>
        <begin position="415"/>
        <end position="426"/>
    </location>
</feature>
<reference evidence="3 4" key="1">
    <citation type="submission" date="2020-10" db="EMBL/GenBank/DDBJ databases">
        <title>The Coptis chinensis genome and diversification of protoberbering-type alkaloids.</title>
        <authorList>
            <person name="Wang B."/>
            <person name="Shu S."/>
            <person name="Song C."/>
            <person name="Liu Y."/>
        </authorList>
    </citation>
    <scope>NUCLEOTIDE SEQUENCE [LARGE SCALE GENOMIC DNA]</scope>
    <source>
        <strain evidence="3">HL-2020</strain>
        <tissue evidence="3">Leaf</tissue>
    </source>
</reference>
<gene>
    <name evidence="3" type="ORF">IFM89_009153</name>
</gene>
<dbReference type="OrthoDB" id="5599646at2759"/>
<feature type="region of interest" description="Disordered" evidence="1">
    <location>
        <begin position="170"/>
        <end position="228"/>
    </location>
</feature>
<dbReference type="Proteomes" id="UP000631114">
    <property type="component" value="Unassembled WGS sequence"/>
</dbReference>
<proteinExistence type="predicted"/>
<dbReference type="InterPro" id="IPR007718">
    <property type="entry name" value="Srp40_C"/>
</dbReference>
<sequence>MHKSHLVEKPATTPLFVPRQVTLSNRTMKQNKDTTTLKINKTNKNKSRDILPLLVSVAAFLEHQGFTQTLAAFHSEASIAQLDGSKILPLDLETYYNYLQTCKCDAKARELDGVANEYLGRSKHSSPVELSIKKKKKSSDSDAVIVDEQRGDLIEVTKLVNDSDDKSIKFQDKKKKSKLGSDSQLDKSDIVPNSQLDDSDKKPKDKKKKKSKSISVETDEQEYTKCSQNETETCPLVGKLAAESSSIEVARDEKDSKCKDKKKKKKKNKSKEDESDQVDFGKDESEKKDVPTLEDNVVSIDKKGSKKRKRIACEVDGSVLNVKTLSKEEKQAREVLEDDKKKENKLLDSDGHAGKKFKTENGQVDPKKSEEISIDKKLDVSTEFKKTPKGSDGQAKADLHASGDLEESGKEGSAPQKNANKQQSGSAEPKTHIPFQRVKIDEVEFADHRLQDNSYWAKGGADSGYGAKAQEVLGQVRGRYALTDT</sequence>
<feature type="compositionally biased region" description="Basic and acidic residues" evidence="1">
    <location>
        <begin position="249"/>
        <end position="258"/>
    </location>
</feature>
<dbReference type="PANTHER" id="PTHR23216:SF1">
    <property type="entry name" value="NUCLEOLAR AND COILED-BODY PHOSPHOPROTEIN 1"/>
    <property type="match status" value="1"/>
</dbReference>
<evidence type="ECO:0000256" key="1">
    <source>
        <dbReference type="SAM" id="MobiDB-lite"/>
    </source>
</evidence>
<evidence type="ECO:0000259" key="2">
    <source>
        <dbReference type="Pfam" id="PF05022"/>
    </source>
</evidence>